<dbReference type="AlphaFoldDB" id="A0A023CUS5"/>
<dbReference type="eggNOG" id="COG0324">
    <property type="taxonomic scope" value="Bacteria"/>
</dbReference>
<comment type="caution">
    <text evidence="10">Lacks conserved residue(s) required for the propagation of feature annotation.</text>
</comment>
<dbReference type="PANTHER" id="PTHR11088">
    <property type="entry name" value="TRNA DIMETHYLALLYLTRANSFERASE"/>
    <property type="match status" value="1"/>
</dbReference>
<dbReference type="EMBL" id="AYZF01000017">
    <property type="protein sequence ID" value="KRN05208.1"/>
    <property type="molecule type" value="Genomic_DNA"/>
</dbReference>
<evidence type="ECO:0000256" key="3">
    <source>
        <dbReference type="ARBA" id="ARBA00005842"/>
    </source>
</evidence>
<dbReference type="EC" id="2.5.1.75" evidence="10"/>
<comment type="caution">
    <text evidence="14">The sequence shown here is derived from an EMBL/GenBank/DDBJ whole genome shotgun (WGS) entry which is preliminary data.</text>
</comment>
<evidence type="ECO:0000256" key="11">
    <source>
        <dbReference type="RuleBase" id="RU003783"/>
    </source>
</evidence>
<dbReference type="Proteomes" id="UP000050961">
    <property type="component" value="Unassembled WGS sequence"/>
</dbReference>
<dbReference type="Gene3D" id="3.40.50.300">
    <property type="entry name" value="P-loop containing nucleotide triphosphate hydrolases"/>
    <property type="match status" value="1"/>
</dbReference>
<evidence type="ECO:0000256" key="7">
    <source>
        <dbReference type="ARBA" id="ARBA00022840"/>
    </source>
</evidence>
<organism evidence="14 15">
    <name type="scientific">Liquorilactobacillus sucicola DSM 21376 = JCM 15457</name>
    <dbReference type="NCBI Taxonomy" id="1423806"/>
    <lineage>
        <taxon>Bacteria</taxon>
        <taxon>Bacillati</taxon>
        <taxon>Bacillota</taxon>
        <taxon>Bacilli</taxon>
        <taxon>Lactobacillales</taxon>
        <taxon>Lactobacillaceae</taxon>
        <taxon>Liquorilactobacillus</taxon>
    </lineage>
</organism>
<evidence type="ECO:0000256" key="1">
    <source>
        <dbReference type="ARBA" id="ARBA00001946"/>
    </source>
</evidence>
<accession>A0A023CUS5</accession>
<dbReference type="InterPro" id="IPR039657">
    <property type="entry name" value="Dimethylallyltransferase"/>
</dbReference>
<feature type="binding site" evidence="10">
    <location>
        <begin position="12"/>
        <end position="17"/>
    </location>
    <ligand>
        <name>substrate</name>
    </ligand>
</feature>
<evidence type="ECO:0000256" key="6">
    <source>
        <dbReference type="ARBA" id="ARBA00022741"/>
    </source>
</evidence>
<feature type="binding site" evidence="10">
    <location>
        <begin position="10"/>
        <end position="17"/>
    </location>
    <ligand>
        <name>ATP</name>
        <dbReference type="ChEBI" id="CHEBI:30616"/>
    </ligand>
</feature>
<name>A0A023CUS5_9LACO</name>
<evidence type="ECO:0000256" key="2">
    <source>
        <dbReference type="ARBA" id="ARBA00003213"/>
    </source>
</evidence>
<dbReference type="OrthoDB" id="9776390at2"/>
<dbReference type="RefSeq" id="WP_034986578.1">
    <property type="nucleotide sequence ID" value="NZ_AYZF01000017.1"/>
</dbReference>
<evidence type="ECO:0000256" key="13">
    <source>
        <dbReference type="RuleBase" id="RU003785"/>
    </source>
</evidence>
<evidence type="ECO:0000313" key="14">
    <source>
        <dbReference type="EMBL" id="KRN05208.1"/>
    </source>
</evidence>
<keyword evidence="4 10" id="KW-0808">Transferase</keyword>
<evidence type="ECO:0000313" key="15">
    <source>
        <dbReference type="Proteomes" id="UP000050961"/>
    </source>
</evidence>
<feature type="region of interest" description="Interaction with substrate tRNA" evidence="10">
    <location>
        <begin position="35"/>
        <end position="38"/>
    </location>
</feature>
<dbReference type="InterPro" id="IPR018022">
    <property type="entry name" value="IPT"/>
</dbReference>
<proteinExistence type="inferred from homology"/>
<evidence type="ECO:0000256" key="12">
    <source>
        <dbReference type="RuleBase" id="RU003784"/>
    </source>
</evidence>
<comment type="subunit">
    <text evidence="10">Monomer.</text>
</comment>
<feature type="site" description="Interaction with substrate tRNA" evidence="10">
    <location>
        <position position="101"/>
    </location>
</feature>
<keyword evidence="5 10" id="KW-0819">tRNA processing</keyword>
<dbReference type="GO" id="GO:0005524">
    <property type="term" value="F:ATP binding"/>
    <property type="evidence" value="ECO:0007669"/>
    <property type="project" value="UniProtKB-UniRule"/>
</dbReference>
<evidence type="ECO:0000256" key="9">
    <source>
        <dbReference type="ARBA" id="ARBA00049563"/>
    </source>
</evidence>
<dbReference type="Pfam" id="PF01715">
    <property type="entry name" value="IPPT"/>
    <property type="match status" value="1"/>
</dbReference>
<dbReference type="HAMAP" id="MF_00185">
    <property type="entry name" value="IPP_trans"/>
    <property type="match status" value="1"/>
</dbReference>
<dbReference type="GO" id="GO:0006400">
    <property type="term" value="P:tRNA modification"/>
    <property type="evidence" value="ECO:0007669"/>
    <property type="project" value="TreeGrafter"/>
</dbReference>
<comment type="cofactor">
    <cofactor evidence="1 10">
        <name>Mg(2+)</name>
        <dbReference type="ChEBI" id="CHEBI:18420"/>
    </cofactor>
</comment>
<sequence>MSKKILLIVGPTAVGKTELSIEIAQRFNGAVISGDSMQFYRKLDIGTAKIKKSEMQGITHYMIDIRNVDERFSVADFVRNCRQKIDEILAQGKLPLIVGGTGFYLQALLDNFQLGDDSYDNALSLRSKWHKYALEMGKLELWKRLEEIDPQAAAKIPPNNERRVVRALEVFEKTGKLFSSQNDQANAEFDPLLIGLTTDRRLLYERINKRVDLMLNAGLAAEARWLFESGGENLPAGRGIGYKELYEYFEGKIELENAITEIKKNSRHYAKRQLTWFRNKMEVNWFDILNNPTDKKLITEKVQKWLVKE</sequence>
<feature type="site" description="Interaction with substrate tRNA" evidence="10">
    <location>
        <position position="126"/>
    </location>
</feature>
<comment type="similarity">
    <text evidence="3 10 13">Belongs to the IPP transferase family.</text>
</comment>
<comment type="catalytic activity">
    <reaction evidence="9 10 11">
        <text>adenosine(37) in tRNA + dimethylallyl diphosphate = N(6)-dimethylallyladenosine(37) in tRNA + diphosphate</text>
        <dbReference type="Rhea" id="RHEA:26482"/>
        <dbReference type="Rhea" id="RHEA-COMP:10162"/>
        <dbReference type="Rhea" id="RHEA-COMP:10375"/>
        <dbReference type="ChEBI" id="CHEBI:33019"/>
        <dbReference type="ChEBI" id="CHEBI:57623"/>
        <dbReference type="ChEBI" id="CHEBI:74411"/>
        <dbReference type="ChEBI" id="CHEBI:74415"/>
        <dbReference type="EC" id="2.5.1.75"/>
    </reaction>
</comment>
<dbReference type="PANTHER" id="PTHR11088:SF60">
    <property type="entry name" value="TRNA DIMETHYLALLYLTRANSFERASE"/>
    <property type="match status" value="1"/>
</dbReference>
<dbReference type="GO" id="GO:0052381">
    <property type="term" value="F:tRNA dimethylallyltransferase activity"/>
    <property type="evidence" value="ECO:0007669"/>
    <property type="project" value="UniProtKB-UniRule"/>
</dbReference>
<dbReference type="SUPFAM" id="SSF52540">
    <property type="entry name" value="P-loop containing nucleoside triphosphate hydrolases"/>
    <property type="match status" value="1"/>
</dbReference>
<dbReference type="NCBIfam" id="TIGR00174">
    <property type="entry name" value="miaA"/>
    <property type="match status" value="1"/>
</dbReference>
<keyword evidence="8 10" id="KW-0460">Magnesium</keyword>
<dbReference type="Gene3D" id="1.10.20.140">
    <property type="match status" value="1"/>
</dbReference>
<keyword evidence="6 10" id="KW-0547">Nucleotide-binding</keyword>
<dbReference type="InterPro" id="IPR027417">
    <property type="entry name" value="P-loop_NTPase"/>
</dbReference>
<evidence type="ECO:0000256" key="10">
    <source>
        <dbReference type="HAMAP-Rule" id="MF_00185"/>
    </source>
</evidence>
<reference evidence="14 15" key="1">
    <citation type="journal article" date="2015" name="Genome Announc.">
        <title>Expanding the biotechnology potential of lactobacilli through comparative genomics of 213 strains and associated genera.</title>
        <authorList>
            <person name="Sun Z."/>
            <person name="Harris H.M."/>
            <person name="McCann A."/>
            <person name="Guo C."/>
            <person name="Argimon S."/>
            <person name="Zhang W."/>
            <person name="Yang X."/>
            <person name="Jeffery I.B."/>
            <person name="Cooney J.C."/>
            <person name="Kagawa T.F."/>
            <person name="Liu W."/>
            <person name="Song Y."/>
            <person name="Salvetti E."/>
            <person name="Wrobel A."/>
            <person name="Rasinkangas P."/>
            <person name="Parkhill J."/>
            <person name="Rea M.C."/>
            <person name="O'Sullivan O."/>
            <person name="Ritari J."/>
            <person name="Douillard F.P."/>
            <person name="Paul Ross R."/>
            <person name="Yang R."/>
            <person name="Briner A.E."/>
            <person name="Felis G.E."/>
            <person name="de Vos W.M."/>
            <person name="Barrangou R."/>
            <person name="Klaenhammer T.R."/>
            <person name="Caufield P.W."/>
            <person name="Cui Y."/>
            <person name="Zhang H."/>
            <person name="O'Toole P.W."/>
        </authorList>
    </citation>
    <scope>NUCLEOTIDE SEQUENCE [LARGE SCALE GENOMIC DNA]</scope>
    <source>
        <strain evidence="14 15">DSM 21376</strain>
    </source>
</reference>
<comment type="function">
    <text evidence="2 10 12">Catalyzes the transfer of a dimethylallyl group onto the adenine at position 37 in tRNAs that read codons beginning with uridine, leading to the formation of N6-(dimethylallyl)adenosine (i(6)A).</text>
</comment>
<evidence type="ECO:0000256" key="4">
    <source>
        <dbReference type="ARBA" id="ARBA00022679"/>
    </source>
</evidence>
<keyword evidence="15" id="KW-1185">Reference proteome</keyword>
<dbReference type="PATRIC" id="fig|1423806.3.peg.1784"/>
<protein>
    <recommendedName>
        <fullName evidence="10">tRNA dimethylallyltransferase</fullName>
        <ecNumber evidence="10">2.5.1.75</ecNumber>
    </recommendedName>
    <alternativeName>
        <fullName evidence="10">Dimethylallyl diphosphate:tRNA dimethylallyltransferase</fullName>
        <shortName evidence="10">DMAPP:tRNA dimethylallyltransferase</shortName>
        <shortName evidence="10">DMATase</shortName>
    </alternativeName>
    <alternativeName>
        <fullName evidence="10">Isopentenyl-diphosphate:tRNA isopentenyltransferase</fullName>
        <shortName evidence="10">IPP transferase</shortName>
        <shortName evidence="10">IPPT</shortName>
        <shortName evidence="10">IPTase</shortName>
    </alternativeName>
</protein>
<dbReference type="STRING" id="1423806.FD15_GL001753"/>
<evidence type="ECO:0000256" key="5">
    <source>
        <dbReference type="ARBA" id="ARBA00022694"/>
    </source>
</evidence>
<evidence type="ECO:0000256" key="8">
    <source>
        <dbReference type="ARBA" id="ARBA00022842"/>
    </source>
</evidence>
<keyword evidence="7 10" id="KW-0067">ATP-binding</keyword>
<gene>
    <name evidence="10" type="primary">miaA</name>
    <name evidence="14" type="ORF">FD15_GL001753</name>
</gene>